<reference evidence="2" key="1">
    <citation type="submission" date="2024-05" db="EMBL/GenBank/DDBJ databases">
        <title>Genome sequencing of novel strain.</title>
        <authorList>
            <person name="Ganbat D."/>
            <person name="Ganbat S."/>
            <person name="Lee S.-J."/>
        </authorList>
    </citation>
    <scope>NUCLEOTIDE SEQUENCE</scope>
    <source>
        <strain evidence="2">SMD15-11</strain>
    </source>
</reference>
<dbReference type="RefSeq" id="WP_369599901.1">
    <property type="nucleotide sequence ID" value="NZ_CP154858.1"/>
</dbReference>
<evidence type="ECO:0000259" key="1">
    <source>
        <dbReference type="Pfam" id="PF02754"/>
    </source>
</evidence>
<feature type="domain" description="Cysteine-rich" evidence="1">
    <location>
        <begin position="142"/>
        <end position="225"/>
    </location>
</feature>
<protein>
    <submittedName>
        <fullName evidence="2">(Fe-S)-binding protein</fullName>
    </submittedName>
</protein>
<dbReference type="AlphaFoldDB" id="A0AB39US25"/>
<accession>A0AB39US25</accession>
<gene>
    <name evidence="2" type="ORF">AAIA72_08525</name>
</gene>
<dbReference type="GO" id="GO:0016491">
    <property type="term" value="F:oxidoreductase activity"/>
    <property type="evidence" value="ECO:0007669"/>
    <property type="project" value="UniProtKB-ARBA"/>
</dbReference>
<dbReference type="Pfam" id="PF02754">
    <property type="entry name" value="CCG"/>
    <property type="match status" value="2"/>
</dbReference>
<sequence length="250" mass="27036">MRPTPPPERPTRAYLFGTCLIDLFDPDAGVSAVALLEREGIQVLYPEDQSCCGQPAWNSGHDDEARAVARAQLKLFPGPWPVIVPSASCAGMFRHHYPVLFRGTPEEGLARDLAARTWELTEFLVRVLNVRLQDKGSPLSIVVHNSCKAQREVHCDATTHALLAQLDNVAIHHHERATECCGFGGTFSVKVPEVSAAMVTDKVDALTATGATTLVSGDCGCMLNISGAAEKAGKPLTARHIASFLLERTR</sequence>
<dbReference type="KEGG" id="tcd:AAIA72_08525"/>
<feature type="domain" description="Cysteine-rich" evidence="1">
    <location>
        <begin position="15"/>
        <end position="94"/>
    </location>
</feature>
<proteinExistence type="predicted"/>
<dbReference type="PANTHER" id="PTHR30296">
    <property type="entry name" value="UNCHARACTERIZED PROTEIN YKGE"/>
    <property type="match status" value="1"/>
</dbReference>
<dbReference type="EMBL" id="CP154858">
    <property type="protein sequence ID" value="XDT70860.1"/>
    <property type="molecule type" value="Genomic_DNA"/>
</dbReference>
<dbReference type="InterPro" id="IPR004017">
    <property type="entry name" value="Cys_rich_dom"/>
</dbReference>
<evidence type="ECO:0000313" key="2">
    <source>
        <dbReference type="EMBL" id="XDT70860.1"/>
    </source>
</evidence>
<dbReference type="PANTHER" id="PTHR30296:SF0">
    <property type="entry name" value="LACTATE UTILIZATION PROTEIN A"/>
    <property type="match status" value="1"/>
</dbReference>
<dbReference type="GO" id="GO:0005829">
    <property type="term" value="C:cytosol"/>
    <property type="evidence" value="ECO:0007669"/>
    <property type="project" value="TreeGrafter"/>
</dbReference>
<name>A0AB39US25_9GAMM</name>
<organism evidence="2">
    <name type="scientific">Thermohahella caldifontis</name>
    <dbReference type="NCBI Taxonomy" id="3142973"/>
    <lineage>
        <taxon>Bacteria</taxon>
        <taxon>Pseudomonadati</taxon>
        <taxon>Pseudomonadota</taxon>
        <taxon>Gammaproteobacteria</taxon>
        <taxon>Oceanospirillales</taxon>
        <taxon>Hahellaceae</taxon>
        <taxon>Thermohahella</taxon>
    </lineage>
</organism>